<dbReference type="Gene3D" id="1.10.10.10">
    <property type="entry name" value="Winged helix-like DNA-binding domain superfamily/Winged helix DNA-binding domain"/>
    <property type="match status" value="1"/>
</dbReference>
<dbReference type="Pfam" id="PF09339">
    <property type="entry name" value="HTH_IclR"/>
    <property type="match status" value="1"/>
</dbReference>
<accession>A0A545U9Q1</accession>
<dbReference type="GO" id="GO:0003700">
    <property type="term" value="F:DNA-binding transcription factor activity"/>
    <property type="evidence" value="ECO:0007669"/>
    <property type="project" value="TreeGrafter"/>
</dbReference>
<feature type="domain" description="IclR-ED" evidence="4">
    <location>
        <begin position="69"/>
        <end position="245"/>
    </location>
</feature>
<reference evidence="5 6" key="1">
    <citation type="submission" date="2019-06" db="EMBL/GenBank/DDBJ databases">
        <title>Whole genome sequence for Cellvibrionaceae sp. R142.</title>
        <authorList>
            <person name="Wang G."/>
        </authorList>
    </citation>
    <scope>NUCLEOTIDE SEQUENCE [LARGE SCALE GENOMIC DNA]</scope>
    <source>
        <strain evidence="5 6">R142</strain>
    </source>
</reference>
<protein>
    <submittedName>
        <fullName evidence="5">Helix-turn-helix domain-containing protein</fullName>
    </submittedName>
</protein>
<evidence type="ECO:0000313" key="5">
    <source>
        <dbReference type="EMBL" id="TQV86198.1"/>
    </source>
</evidence>
<comment type="caution">
    <text evidence="5">The sequence shown here is derived from an EMBL/GenBank/DDBJ whole genome shotgun (WGS) entry which is preliminary data.</text>
</comment>
<sequence>MKDDANISIKRLFQILELFQRERRPLTASTIQQLVDCPRSSLNLLLKSLINLDYLTLHRKSNAYFPSVRLEELTAWILPSILQDHCIGESLERLKNRTGETVVLSMRSDMEMEVIRVATSTQAIALRMACGSRIPIWSTAVGCAMLASLAGGELKRLYFRARQSPKRSLNEIRAETKLIQERGFAVSYGAVLEGVGALAAALPVTFSGRELVISVGGPSERIAKKEQQLGAILCAHVTEIATRIN</sequence>
<organism evidence="5 6">
    <name type="scientific">Exilibacterium tricleocarpae</name>
    <dbReference type="NCBI Taxonomy" id="2591008"/>
    <lineage>
        <taxon>Bacteria</taxon>
        <taxon>Pseudomonadati</taxon>
        <taxon>Pseudomonadota</taxon>
        <taxon>Gammaproteobacteria</taxon>
        <taxon>Cellvibrionales</taxon>
        <taxon>Cellvibrionaceae</taxon>
        <taxon>Exilibacterium</taxon>
    </lineage>
</organism>
<proteinExistence type="predicted"/>
<keyword evidence="1" id="KW-0805">Transcription regulation</keyword>
<dbReference type="OrthoDB" id="9807558at2"/>
<dbReference type="InterPro" id="IPR050707">
    <property type="entry name" value="HTH_MetabolicPath_Reg"/>
</dbReference>
<dbReference type="InterPro" id="IPR014757">
    <property type="entry name" value="Tscrpt_reg_IclR_C"/>
</dbReference>
<dbReference type="Gene3D" id="3.30.450.40">
    <property type="match status" value="1"/>
</dbReference>
<dbReference type="GO" id="GO:0003677">
    <property type="term" value="F:DNA binding"/>
    <property type="evidence" value="ECO:0007669"/>
    <property type="project" value="UniProtKB-KW"/>
</dbReference>
<keyword evidence="2" id="KW-0238">DNA-binding</keyword>
<evidence type="ECO:0000259" key="4">
    <source>
        <dbReference type="PROSITE" id="PS51078"/>
    </source>
</evidence>
<dbReference type="PANTHER" id="PTHR30136:SF35">
    <property type="entry name" value="HTH-TYPE TRANSCRIPTIONAL REGULATOR RV1719"/>
    <property type="match status" value="1"/>
</dbReference>
<dbReference type="PANTHER" id="PTHR30136">
    <property type="entry name" value="HELIX-TURN-HELIX TRANSCRIPTIONAL REGULATOR, ICLR FAMILY"/>
    <property type="match status" value="1"/>
</dbReference>
<evidence type="ECO:0000256" key="3">
    <source>
        <dbReference type="ARBA" id="ARBA00023163"/>
    </source>
</evidence>
<dbReference type="InterPro" id="IPR036390">
    <property type="entry name" value="WH_DNA-bd_sf"/>
</dbReference>
<dbReference type="SUPFAM" id="SSF55781">
    <property type="entry name" value="GAF domain-like"/>
    <property type="match status" value="1"/>
</dbReference>
<evidence type="ECO:0000256" key="2">
    <source>
        <dbReference type="ARBA" id="ARBA00023125"/>
    </source>
</evidence>
<dbReference type="InterPro" id="IPR005471">
    <property type="entry name" value="Tscrpt_reg_IclR_N"/>
</dbReference>
<name>A0A545U9Q1_9GAMM</name>
<dbReference type="InterPro" id="IPR029016">
    <property type="entry name" value="GAF-like_dom_sf"/>
</dbReference>
<dbReference type="InterPro" id="IPR036388">
    <property type="entry name" value="WH-like_DNA-bd_sf"/>
</dbReference>
<dbReference type="EMBL" id="VHSG01000002">
    <property type="protein sequence ID" value="TQV86198.1"/>
    <property type="molecule type" value="Genomic_DNA"/>
</dbReference>
<gene>
    <name evidence="5" type="ORF">FKG94_01185</name>
</gene>
<dbReference type="PROSITE" id="PS51078">
    <property type="entry name" value="ICLR_ED"/>
    <property type="match status" value="1"/>
</dbReference>
<evidence type="ECO:0000256" key="1">
    <source>
        <dbReference type="ARBA" id="ARBA00023015"/>
    </source>
</evidence>
<keyword evidence="6" id="KW-1185">Reference proteome</keyword>
<dbReference type="Pfam" id="PF01614">
    <property type="entry name" value="IclR_C"/>
    <property type="match status" value="1"/>
</dbReference>
<dbReference type="Proteomes" id="UP000319732">
    <property type="component" value="Unassembled WGS sequence"/>
</dbReference>
<dbReference type="RefSeq" id="WP_142902350.1">
    <property type="nucleotide sequence ID" value="NZ_ML660087.1"/>
</dbReference>
<keyword evidence="3" id="KW-0804">Transcription</keyword>
<dbReference type="GO" id="GO:0045892">
    <property type="term" value="P:negative regulation of DNA-templated transcription"/>
    <property type="evidence" value="ECO:0007669"/>
    <property type="project" value="TreeGrafter"/>
</dbReference>
<evidence type="ECO:0000313" key="6">
    <source>
        <dbReference type="Proteomes" id="UP000319732"/>
    </source>
</evidence>
<dbReference type="SUPFAM" id="SSF46785">
    <property type="entry name" value="Winged helix' DNA-binding domain"/>
    <property type="match status" value="1"/>
</dbReference>
<dbReference type="AlphaFoldDB" id="A0A545U9Q1"/>